<dbReference type="AlphaFoldDB" id="A0A6P2C5Y5"/>
<keyword evidence="5 6" id="KW-0560">Oxidoreductase</keyword>
<keyword evidence="3 6" id="KW-0285">Flavoprotein</keyword>
<dbReference type="InterPro" id="IPR006091">
    <property type="entry name" value="Acyl-CoA_Oxase/DH_mid-dom"/>
</dbReference>
<evidence type="ECO:0000256" key="2">
    <source>
        <dbReference type="ARBA" id="ARBA00009347"/>
    </source>
</evidence>
<keyword evidence="11" id="KW-1185">Reference proteome</keyword>
<dbReference type="InterPro" id="IPR046373">
    <property type="entry name" value="Acyl-CoA_Oxase/DH_mid-dom_sf"/>
</dbReference>
<dbReference type="Proteomes" id="UP000460272">
    <property type="component" value="Unassembled WGS sequence"/>
</dbReference>
<evidence type="ECO:0000256" key="5">
    <source>
        <dbReference type="ARBA" id="ARBA00023002"/>
    </source>
</evidence>
<dbReference type="InterPro" id="IPR052161">
    <property type="entry name" value="Mycobact_Acyl-CoA_DH"/>
</dbReference>
<dbReference type="Pfam" id="PF00441">
    <property type="entry name" value="Acyl-CoA_dh_1"/>
    <property type="match status" value="1"/>
</dbReference>
<evidence type="ECO:0000259" key="7">
    <source>
        <dbReference type="Pfam" id="PF00441"/>
    </source>
</evidence>
<evidence type="ECO:0000256" key="1">
    <source>
        <dbReference type="ARBA" id="ARBA00001974"/>
    </source>
</evidence>
<evidence type="ECO:0000256" key="6">
    <source>
        <dbReference type="RuleBase" id="RU362125"/>
    </source>
</evidence>
<dbReference type="Pfam" id="PF02770">
    <property type="entry name" value="Acyl-CoA_dh_M"/>
    <property type="match status" value="1"/>
</dbReference>
<dbReference type="PANTHER" id="PTHR43292:SF4">
    <property type="entry name" value="ACYL-COA DEHYDROGENASE FADE34"/>
    <property type="match status" value="1"/>
</dbReference>
<dbReference type="InterPro" id="IPR009075">
    <property type="entry name" value="AcylCo_DH/oxidase_C"/>
</dbReference>
<dbReference type="InterPro" id="IPR009100">
    <property type="entry name" value="AcylCoA_DH/oxidase_NM_dom_sf"/>
</dbReference>
<dbReference type="Gene3D" id="1.10.540.10">
    <property type="entry name" value="Acyl-CoA dehydrogenase/oxidase, N-terminal domain"/>
    <property type="match status" value="1"/>
</dbReference>
<gene>
    <name evidence="10" type="ORF">EAS64_04675</name>
</gene>
<organism evidence="10 11">
    <name type="scientific">Trebonia kvetii</name>
    <dbReference type="NCBI Taxonomy" id="2480626"/>
    <lineage>
        <taxon>Bacteria</taxon>
        <taxon>Bacillati</taxon>
        <taxon>Actinomycetota</taxon>
        <taxon>Actinomycetes</taxon>
        <taxon>Streptosporangiales</taxon>
        <taxon>Treboniaceae</taxon>
        <taxon>Trebonia</taxon>
    </lineage>
</organism>
<dbReference type="SUPFAM" id="SSF56645">
    <property type="entry name" value="Acyl-CoA dehydrogenase NM domain-like"/>
    <property type="match status" value="1"/>
</dbReference>
<dbReference type="GO" id="GO:0005886">
    <property type="term" value="C:plasma membrane"/>
    <property type="evidence" value="ECO:0007669"/>
    <property type="project" value="TreeGrafter"/>
</dbReference>
<comment type="caution">
    <text evidence="10">The sequence shown here is derived from an EMBL/GenBank/DDBJ whole genome shotgun (WGS) entry which is preliminary data.</text>
</comment>
<dbReference type="Pfam" id="PF02771">
    <property type="entry name" value="Acyl-CoA_dh_N"/>
    <property type="match status" value="1"/>
</dbReference>
<feature type="domain" description="Acyl-CoA dehydrogenase/oxidase C-terminal" evidence="7">
    <location>
        <begin position="263"/>
        <end position="410"/>
    </location>
</feature>
<comment type="similarity">
    <text evidence="2 6">Belongs to the acyl-CoA dehydrogenase family.</text>
</comment>
<dbReference type="EMBL" id="RPFW01000001">
    <property type="protein sequence ID" value="TVZ06678.1"/>
    <property type="molecule type" value="Genomic_DNA"/>
</dbReference>
<feature type="domain" description="Acyl-CoA oxidase/dehydrogenase middle" evidence="8">
    <location>
        <begin position="151"/>
        <end position="251"/>
    </location>
</feature>
<protein>
    <submittedName>
        <fullName evidence="10">Acyl-CoA dehydrogenase</fullName>
    </submittedName>
</protein>
<dbReference type="OrthoDB" id="5167280at2"/>
<evidence type="ECO:0000313" key="10">
    <source>
        <dbReference type="EMBL" id="TVZ06678.1"/>
    </source>
</evidence>
<dbReference type="SUPFAM" id="SSF47203">
    <property type="entry name" value="Acyl-CoA dehydrogenase C-terminal domain-like"/>
    <property type="match status" value="1"/>
</dbReference>
<evidence type="ECO:0000313" key="11">
    <source>
        <dbReference type="Proteomes" id="UP000460272"/>
    </source>
</evidence>
<proteinExistence type="inferred from homology"/>
<evidence type="ECO:0000256" key="4">
    <source>
        <dbReference type="ARBA" id="ARBA00022827"/>
    </source>
</evidence>
<dbReference type="FunFam" id="2.40.110.10:FF:000011">
    <property type="entry name" value="Acyl-CoA dehydrogenase FadE34"/>
    <property type="match status" value="1"/>
</dbReference>
<reference evidence="10 11" key="1">
    <citation type="submission" date="2018-11" db="EMBL/GenBank/DDBJ databases">
        <title>Trebonia kvetii gen.nov., sp.nov., a novel acidophilic actinobacterium, and proposal of the new actinobacterial family Treboniaceae fam. nov.</title>
        <authorList>
            <person name="Rapoport D."/>
            <person name="Sagova-Mareckova M."/>
            <person name="Sedlacek I."/>
            <person name="Provaznik J."/>
            <person name="Kralova S."/>
            <person name="Pavlinic D."/>
            <person name="Benes V."/>
            <person name="Kopecky J."/>
        </authorList>
    </citation>
    <scope>NUCLEOTIDE SEQUENCE [LARGE SCALE GENOMIC DNA]</scope>
    <source>
        <strain evidence="10 11">15Tr583</strain>
    </source>
</reference>
<dbReference type="RefSeq" id="WP_145851431.1">
    <property type="nucleotide sequence ID" value="NZ_RPFW01000001.1"/>
</dbReference>
<dbReference type="InterPro" id="IPR013786">
    <property type="entry name" value="AcylCoA_DH/ox_N"/>
</dbReference>
<comment type="cofactor">
    <cofactor evidence="1 6">
        <name>FAD</name>
        <dbReference type="ChEBI" id="CHEBI:57692"/>
    </cofactor>
</comment>
<evidence type="ECO:0000259" key="9">
    <source>
        <dbReference type="Pfam" id="PF02771"/>
    </source>
</evidence>
<dbReference type="InterPro" id="IPR036250">
    <property type="entry name" value="AcylCo_DH-like_C"/>
</dbReference>
<dbReference type="Gene3D" id="1.20.140.10">
    <property type="entry name" value="Butyryl-CoA Dehydrogenase, subunit A, domain 3"/>
    <property type="match status" value="1"/>
</dbReference>
<name>A0A6P2C5Y5_9ACTN</name>
<feature type="domain" description="Acyl-CoA dehydrogenase/oxidase N-terminal" evidence="9">
    <location>
        <begin position="71"/>
        <end position="146"/>
    </location>
</feature>
<keyword evidence="4 6" id="KW-0274">FAD</keyword>
<dbReference type="PANTHER" id="PTHR43292">
    <property type="entry name" value="ACYL-COA DEHYDROGENASE"/>
    <property type="match status" value="1"/>
</dbReference>
<dbReference type="InterPro" id="IPR037069">
    <property type="entry name" value="AcylCoA_DH/ox_N_sf"/>
</dbReference>
<evidence type="ECO:0000256" key="3">
    <source>
        <dbReference type="ARBA" id="ARBA00022630"/>
    </source>
</evidence>
<accession>A0A6P2C5Y5</accession>
<dbReference type="GO" id="GO:0050660">
    <property type="term" value="F:flavin adenine dinucleotide binding"/>
    <property type="evidence" value="ECO:0007669"/>
    <property type="project" value="InterPro"/>
</dbReference>
<dbReference type="GO" id="GO:0016627">
    <property type="term" value="F:oxidoreductase activity, acting on the CH-CH group of donors"/>
    <property type="evidence" value="ECO:0007669"/>
    <property type="project" value="InterPro"/>
</dbReference>
<evidence type="ECO:0000259" key="8">
    <source>
        <dbReference type="Pfam" id="PF02770"/>
    </source>
</evidence>
<sequence>MPDDTVPSATTPSVAEFAAAARSWLAARLPAAAADPEQRVWGEGSDDVSVFHRLSFEQERALLDRAMAWQRDKCDAGYGAITWPSEYGGAGLSDAHERAFSEAEAGFATPEGHETFAVTTSLVAPTVALFGTPGQRARFVRRFLRAEELCCQLFSEPGAGSDLAGLATRAERVKGEGGTGGEWIINGQKIWSSGAQFAGWGELIARTDPSVPKHAGMTAFLIPLDAPGVRISPIRQMSGGSSFCEVFLTDVRVPDELRLGDVGSGWKVALTTLGFERGGSGGGRGVGGSWERLLGLAQWLGRTGDPVVRQQLASVYIHQRVRRMNAARAAAAAAAGQPPGPEGSVGKLLWVTGMTEIGQVAAGLLGARLTADTGEWGTFAWNDHILGAPGYRIAGGSDEIQRNIIAERVLGLPGDIRVDRDVPWRDIPR</sequence>
<dbReference type="Gene3D" id="2.40.110.10">
    <property type="entry name" value="Butyryl-CoA Dehydrogenase, subunit A, domain 2"/>
    <property type="match status" value="1"/>
</dbReference>